<evidence type="ECO:0000256" key="3">
    <source>
        <dbReference type="SAM" id="MobiDB-lite"/>
    </source>
</evidence>
<dbReference type="SUPFAM" id="SSF101744">
    <property type="entry name" value="Rof/RNase P subunit-like"/>
    <property type="match status" value="1"/>
</dbReference>
<protein>
    <submittedName>
        <fullName evidence="4">Ribonuclease P protein subunit p29</fullName>
    </submittedName>
</protein>
<feature type="compositionally biased region" description="Basic and acidic residues" evidence="3">
    <location>
        <begin position="36"/>
        <end position="53"/>
    </location>
</feature>
<dbReference type="PANTHER" id="PTHR13348:SF0">
    <property type="entry name" value="RIBONUCLEASE P PROTEIN SUBUNIT P29"/>
    <property type="match status" value="1"/>
</dbReference>
<dbReference type="EMBL" id="GDJX01013987">
    <property type="protein sequence ID" value="JAT53949.1"/>
    <property type="molecule type" value="Transcribed_RNA"/>
</dbReference>
<dbReference type="InterPro" id="IPR023534">
    <property type="entry name" value="Rof/RNase_P-like"/>
</dbReference>
<reference evidence="4" key="1">
    <citation type="submission" date="2015-07" db="EMBL/GenBank/DDBJ databases">
        <title>Transcriptome Assembly of Anthurium amnicola.</title>
        <authorList>
            <person name="Suzuki J."/>
        </authorList>
    </citation>
    <scope>NUCLEOTIDE SEQUENCE</scope>
</reference>
<dbReference type="GO" id="GO:0001682">
    <property type="term" value="P:tRNA 5'-leader removal"/>
    <property type="evidence" value="ECO:0007669"/>
    <property type="project" value="InterPro"/>
</dbReference>
<comment type="subcellular location">
    <subcellularLocation>
        <location evidence="1">Nucleus</location>
    </subcellularLocation>
</comment>
<evidence type="ECO:0000256" key="1">
    <source>
        <dbReference type="ARBA" id="ARBA00004123"/>
    </source>
</evidence>
<dbReference type="Gene3D" id="2.30.30.210">
    <property type="entry name" value="Ribonuclease P/MRP, subunit p29"/>
    <property type="match status" value="1"/>
</dbReference>
<dbReference type="SMART" id="SM00538">
    <property type="entry name" value="POP4"/>
    <property type="match status" value="1"/>
</dbReference>
<dbReference type="GO" id="GO:0006364">
    <property type="term" value="P:rRNA processing"/>
    <property type="evidence" value="ECO:0007669"/>
    <property type="project" value="TreeGrafter"/>
</dbReference>
<dbReference type="PANTHER" id="PTHR13348">
    <property type="entry name" value="RIBONUCLEASE P SUBUNIT P29"/>
    <property type="match status" value="1"/>
</dbReference>
<dbReference type="InterPro" id="IPR002730">
    <property type="entry name" value="Rpp29/RNP1"/>
</dbReference>
<dbReference type="GO" id="GO:0030677">
    <property type="term" value="C:ribonuclease P complex"/>
    <property type="evidence" value="ECO:0007669"/>
    <property type="project" value="InterPro"/>
</dbReference>
<dbReference type="InterPro" id="IPR036980">
    <property type="entry name" value="RNase_P/MRP_Rpp29_sf"/>
</dbReference>
<accession>A0A1D1YH40</accession>
<sequence>MATDVGASPVISAQRKRALEVLERRHLATKSESSQQEDKNKKRAPDEEREEKRRKGGHSTSHGHTATHGFAGVSGEEAHAAYCDLSQNVHDNLVKPQVQHSKGRVTIVNNVIHDLLQNGDSAQKYLQGSRNIKIDNVLLLDDFVPASSTLRDAREKHLQSHSKRSKKHMSMRQHRLCGSFDFPRKFWKFDRFKPCHEMWKEYILKLIKESGKHQLGHILLTAILEGAFLQVVECKAAAFTGVRGIMIRETAETFGVITLDDKFRVVPKRGSVFLFQAGCWKITLFGDKFSGKCRSKI</sequence>
<feature type="compositionally biased region" description="Low complexity" evidence="3">
    <location>
        <begin position="58"/>
        <end position="70"/>
    </location>
</feature>
<dbReference type="GO" id="GO:0005634">
    <property type="term" value="C:nucleus"/>
    <property type="evidence" value="ECO:0007669"/>
    <property type="project" value="UniProtKB-SubCell"/>
</dbReference>
<dbReference type="GO" id="GO:0000172">
    <property type="term" value="C:ribonuclease MRP complex"/>
    <property type="evidence" value="ECO:0007669"/>
    <property type="project" value="InterPro"/>
</dbReference>
<dbReference type="InterPro" id="IPR016848">
    <property type="entry name" value="RNase_P/MRP_Rpp29-subunit"/>
</dbReference>
<proteinExistence type="inferred from homology"/>
<name>A0A1D1YH40_9ARAE</name>
<feature type="region of interest" description="Disordered" evidence="3">
    <location>
        <begin position="22"/>
        <end position="70"/>
    </location>
</feature>
<evidence type="ECO:0000256" key="2">
    <source>
        <dbReference type="ARBA" id="ARBA00006181"/>
    </source>
</evidence>
<dbReference type="Pfam" id="PF01868">
    <property type="entry name" value="RNase_P-MRP_p29"/>
    <property type="match status" value="1"/>
</dbReference>
<organism evidence="4">
    <name type="scientific">Anthurium amnicola</name>
    <dbReference type="NCBI Taxonomy" id="1678845"/>
    <lineage>
        <taxon>Eukaryota</taxon>
        <taxon>Viridiplantae</taxon>
        <taxon>Streptophyta</taxon>
        <taxon>Embryophyta</taxon>
        <taxon>Tracheophyta</taxon>
        <taxon>Spermatophyta</taxon>
        <taxon>Magnoliopsida</taxon>
        <taxon>Liliopsida</taxon>
        <taxon>Araceae</taxon>
        <taxon>Pothoideae</taxon>
        <taxon>Potheae</taxon>
        <taxon>Anthurium</taxon>
    </lineage>
</organism>
<gene>
    <name evidence="4" type="primary">POP4_2</name>
    <name evidence="4" type="ORF">g.56283</name>
</gene>
<comment type="similarity">
    <text evidence="2">Belongs to the eukaryotic/archaeal RNase P protein component 1 family.</text>
</comment>
<dbReference type="GO" id="GO:0033204">
    <property type="term" value="F:ribonuclease P RNA binding"/>
    <property type="evidence" value="ECO:0007669"/>
    <property type="project" value="InterPro"/>
</dbReference>
<dbReference type="AlphaFoldDB" id="A0A1D1YH40"/>
<evidence type="ECO:0000313" key="4">
    <source>
        <dbReference type="EMBL" id="JAT53949.1"/>
    </source>
</evidence>